<comment type="caution">
    <text evidence="7">The sequence shown here is derived from an EMBL/GenBank/DDBJ whole genome shotgun (WGS) entry which is preliminary data.</text>
</comment>
<dbReference type="Proteomes" id="UP000596742">
    <property type="component" value="Unassembled WGS sequence"/>
</dbReference>
<dbReference type="AlphaFoldDB" id="A0A8B6EIZ2"/>
<dbReference type="EMBL" id="UYJE01005139">
    <property type="protein sequence ID" value="VDI34265.1"/>
    <property type="molecule type" value="Genomic_DNA"/>
</dbReference>
<evidence type="ECO:0000259" key="6">
    <source>
        <dbReference type="PROSITE" id="PS50132"/>
    </source>
</evidence>
<evidence type="ECO:0000313" key="7">
    <source>
        <dbReference type="EMBL" id="VDI34265.1"/>
    </source>
</evidence>
<keyword evidence="3" id="KW-0547">Nucleotide-binding</keyword>
<dbReference type="InterPro" id="IPR016137">
    <property type="entry name" value="RGS"/>
</dbReference>
<sequence length="109" mass="12336">MADLEAVLADVSYLMAMEKSKSTPAARASKKIILPDPSVKSVMNKHLTKMGEIKFDKIFGQKLGFLLFKEYCEQICDESVPQLKFYEETCNPVKHHFVLKSHSDGREIG</sequence>
<keyword evidence="4 7" id="KW-0418">Kinase</keyword>
<dbReference type="GO" id="GO:0004703">
    <property type="term" value="F:G protein-coupled receptor kinase activity"/>
    <property type="evidence" value="ECO:0007669"/>
    <property type="project" value="TreeGrafter"/>
</dbReference>
<proteinExistence type="predicted"/>
<evidence type="ECO:0000256" key="4">
    <source>
        <dbReference type="ARBA" id="ARBA00022777"/>
    </source>
</evidence>
<keyword evidence="5" id="KW-0067">ATP-binding</keyword>
<name>A0A8B6EIZ2_MYTGA</name>
<dbReference type="GO" id="GO:0007186">
    <property type="term" value="P:G protein-coupled receptor signaling pathway"/>
    <property type="evidence" value="ECO:0007669"/>
    <property type="project" value="TreeGrafter"/>
</dbReference>
<reference evidence="7" key="1">
    <citation type="submission" date="2018-11" db="EMBL/GenBank/DDBJ databases">
        <authorList>
            <person name="Alioto T."/>
            <person name="Alioto T."/>
        </authorList>
    </citation>
    <scope>NUCLEOTIDE SEQUENCE</scope>
</reference>
<dbReference type="EC" id="2.7.11.15" evidence="7"/>
<dbReference type="PANTHER" id="PTHR24355">
    <property type="entry name" value="G PROTEIN-COUPLED RECEPTOR KINASE/RIBOSOMAL PROTEIN S6 KINASE"/>
    <property type="match status" value="1"/>
</dbReference>
<dbReference type="Gene3D" id="1.10.287.1270">
    <property type="match status" value="1"/>
</dbReference>
<organism evidence="7 8">
    <name type="scientific">Mytilus galloprovincialis</name>
    <name type="common">Mediterranean mussel</name>
    <dbReference type="NCBI Taxonomy" id="29158"/>
    <lineage>
        <taxon>Eukaryota</taxon>
        <taxon>Metazoa</taxon>
        <taxon>Spiralia</taxon>
        <taxon>Lophotrochozoa</taxon>
        <taxon>Mollusca</taxon>
        <taxon>Bivalvia</taxon>
        <taxon>Autobranchia</taxon>
        <taxon>Pteriomorphia</taxon>
        <taxon>Mytilida</taxon>
        <taxon>Mytiloidea</taxon>
        <taxon>Mytilidae</taxon>
        <taxon>Mytilinae</taxon>
        <taxon>Mytilus</taxon>
    </lineage>
</organism>
<dbReference type="SUPFAM" id="SSF48097">
    <property type="entry name" value="Regulator of G-protein signaling, RGS"/>
    <property type="match status" value="1"/>
</dbReference>
<keyword evidence="1" id="KW-0723">Serine/threonine-protein kinase</keyword>
<dbReference type="PANTHER" id="PTHR24355:SF18">
    <property type="entry name" value="G PROTEIN-COUPLED RECEPTOR KINASE"/>
    <property type="match status" value="1"/>
</dbReference>
<evidence type="ECO:0000256" key="3">
    <source>
        <dbReference type="ARBA" id="ARBA00022741"/>
    </source>
</evidence>
<dbReference type="PROSITE" id="PS50132">
    <property type="entry name" value="RGS"/>
    <property type="match status" value="1"/>
</dbReference>
<dbReference type="GO" id="GO:0047696">
    <property type="term" value="F:beta-adrenergic receptor kinase activity"/>
    <property type="evidence" value="ECO:0007669"/>
    <property type="project" value="UniProtKB-EC"/>
</dbReference>
<evidence type="ECO:0000256" key="1">
    <source>
        <dbReference type="ARBA" id="ARBA00022527"/>
    </source>
</evidence>
<dbReference type="InterPro" id="IPR036305">
    <property type="entry name" value="RGS_sf"/>
</dbReference>
<keyword evidence="8" id="KW-1185">Reference proteome</keyword>
<evidence type="ECO:0000256" key="5">
    <source>
        <dbReference type="ARBA" id="ARBA00022840"/>
    </source>
</evidence>
<dbReference type="OrthoDB" id="354826at2759"/>
<keyword evidence="7" id="KW-0675">Receptor</keyword>
<dbReference type="GO" id="GO:0005524">
    <property type="term" value="F:ATP binding"/>
    <property type="evidence" value="ECO:0007669"/>
    <property type="project" value="UniProtKB-KW"/>
</dbReference>
<evidence type="ECO:0000256" key="2">
    <source>
        <dbReference type="ARBA" id="ARBA00022679"/>
    </source>
</evidence>
<keyword evidence="2 7" id="KW-0808">Transferase</keyword>
<dbReference type="GO" id="GO:0009966">
    <property type="term" value="P:regulation of signal transduction"/>
    <property type="evidence" value="ECO:0007669"/>
    <property type="project" value="TreeGrafter"/>
</dbReference>
<accession>A0A8B6EIZ2</accession>
<feature type="domain" description="RGS" evidence="6">
    <location>
        <begin position="54"/>
        <end position="88"/>
    </location>
</feature>
<protein>
    <submittedName>
        <fullName evidence="7">Beta-adrenergic-receptor kinase</fullName>
        <ecNumber evidence="7">2.7.11.15</ecNumber>
    </submittedName>
</protein>
<dbReference type="GO" id="GO:0001664">
    <property type="term" value="F:G protein-coupled receptor binding"/>
    <property type="evidence" value="ECO:0007669"/>
    <property type="project" value="TreeGrafter"/>
</dbReference>
<evidence type="ECO:0000313" key="8">
    <source>
        <dbReference type="Proteomes" id="UP000596742"/>
    </source>
</evidence>
<gene>
    <name evidence="7" type="ORF">MGAL_10B049401</name>
</gene>